<dbReference type="InterPro" id="IPR022337">
    <property type="entry name" value="Inositol_monophosphatase_SuhB"/>
</dbReference>
<evidence type="ECO:0000256" key="7">
    <source>
        <dbReference type="RuleBase" id="RU364068"/>
    </source>
</evidence>
<evidence type="ECO:0000256" key="5">
    <source>
        <dbReference type="ARBA" id="ARBA00022801"/>
    </source>
</evidence>
<dbReference type="PRINTS" id="PR01959">
    <property type="entry name" value="SBIMPHPHTASE"/>
</dbReference>
<dbReference type="InterPro" id="IPR000760">
    <property type="entry name" value="Inositol_monophosphatase-like"/>
</dbReference>
<name>A0ABW2DF72_9BACT</name>
<dbReference type="RefSeq" id="WP_066625358.1">
    <property type="nucleotide sequence ID" value="NZ_JBHSYQ010000003.1"/>
</dbReference>
<comment type="caution">
    <text evidence="8">The sequence shown here is derived from an EMBL/GenBank/DDBJ whole genome shotgun (WGS) entry which is preliminary data.</text>
</comment>
<dbReference type="EMBL" id="JBHSYQ010000003">
    <property type="protein sequence ID" value="MFC6996505.1"/>
    <property type="molecule type" value="Genomic_DNA"/>
</dbReference>
<dbReference type="Proteomes" id="UP001596405">
    <property type="component" value="Unassembled WGS sequence"/>
</dbReference>
<organism evidence="8 9">
    <name type="scientific">Rufibacter roseus</name>
    <dbReference type="NCBI Taxonomy" id="1567108"/>
    <lineage>
        <taxon>Bacteria</taxon>
        <taxon>Pseudomonadati</taxon>
        <taxon>Bacteroidota</taxon>
        <taxon>Cytophagia</taxon>
        <taxon>Cytophagales</taxon>
        <taxon>Hymenobacteraceae</taxon>
        <taxon>Rufibacter</taxon>
    </lineage>
</organism>
<dbReference type="CDD" id="cd01639">
    <property type="entry name" value="IMPase"/>
    <property type="match status" value="1"/>
</dbReference>
<dbReference type="GO" id="GO:0016787">
    <property type="term" value="F:hydrolase activity"/>
    <property type="evidence" value="ECO:0007669"/>
    <property type="project" value="UniProtKB-KW"/>
</dbReference>
<dbReference type="InterPro" id="IPR033942">
    <property type="entry name" value="IMPase"/>
</dbReference>
<protein>
    <recommendedName>
        <fullName evidence="7">Inositol-1-monophosphatase</fullName>
        <ecNumber evidence="7">3.1.3.25</ecNumber>
    </recommendedName>
</protein>
<comment type="catalytic activity">
    <reaction evidence="1 7">
        <text>a myo-inositol phosphate + H2O = myo-inositol + phosphate</text>
        <dbReference type="Rhea" id="RHEA:24056"/>
        <dbReference type="ChEBI" id="CHEBI:15377"/>
        <dbReference type="ChEBI" id="CHEBI:17268"/>
        <dbReference type="ChEBI" id="CHEBI:43474"/>
        <dbReference type="ChEBI" id="CHEBI:84139"/>
        <dbReference type="EC" id="3.1.3.25"/>
    </reaction>
</comment>
<dbReference type="PANTHER" id="PTHR20854:SF4">
    <property type="entry name" value="INOSITOL-1-MONOPHOSPHATASE-RELATED"/>
    <property type="match status" value="1"/>
</dbReference>
<dbReference type="PANTHER" id="PTHR20854">
    <property type="entry name" value="INOSITOL MONOPHOSPHATASE"/>
    <property type="match status" value="1"/>
</dbReference>
<dbReference type="PROSITE" id="PS00629">
    <property type="entry name" value="IMP_1"/>
    <property type="match status" value="1"/>
</dbReference>
<dbReference type="SUPFAM" id="SSF56655">
    <property type="entry name" value="Carbohydrate phosphatase"/>
    <property type="match status" value="1"/>
</dbReference>
<dbReference type="EC" id="3.1.3.25" evidence="7"/>
<comment type="cofactor">
    <cofactor evidence="2 7">
        <name>Mg(2+)</name>
        <dbReference type="ChEBI" id="CHEBI:18420"/>
    </cofactor>
</comment>
<keyword evidence="4 7" id="KW-0479">Metal-binding</keyword>
<gene>
    <name evidence="8" type="ORF">ACFQHR_02660</name>
</gene>
<comment type="similarity">
    <text evidence="3 7">Belongs to the inositol monophosphatase superfamily.</text>
</comment>
<accession>A0ABW2DF72</accession>
<dbReference type="Pfam" id="PF00459">
    <property type="entry name" value="Inositol_P"/>
    <property type="match status" value="1"/>
</dbReference>
<dbReference type="Gene3D" id="3.40.190.80">
    <property type="match status" value="1"/>
</dbReference>
<reference evidence="9" key="1">
    <citation type="journal article" date="2019" name="Int. J. Syst. Evol. Microbiol.">
        <title>The Global Catalogue of Microorganisms (GCM) 10K type strain sequencing project: providing services to taxonomists for standard genome sequencing and annotation.</title>
        <authorList>
            <consortium name="The Broad Institute Genomics Platform"/>
            <consortium name="The Broad Institute Genome Sequencing Center for Infectious Disease"/>
            <person name="Wu L."/>
            <person name="Ma J."/>
        </authorList>
    </citation>
    <scope>NUCLEOTIDE SEQUENCE [LARGE SCALE GENOMIC DNA]</scope>
    <source>
        <strain evidence="9">CGMCC 4.7393</strain>
    </source>
</reference>
<evidence type="ECO:0000256" key="1">
    <source>
        <dbReference type="ARBA" id="ARBA00001033"/>
    </source>
</evidence>
<proteinExistence type="inferred from homology"/>
<keyword evidence="9" id="KW-1185">Reference proteome</keyword>
<sequence>MKDFSALRDQVVTLTKQVGQFIFAEAQQFDMSKMERKGFNDLVSYVDKQAEEKLVAGLQQILPEAGFITEEGTSTEKGEEFNWIIDPLDGTTNFIHGLPIYSVSIALQQHQELVIGVVYDITRDECYHAVKGGGAYCNEKRISVSATPSLSDSLIATGFPYYSFDQMQKYLQVMGSFMQNCHGVRRLGSAALDLAYVAAGKFEGYFEFNINSYDVAGGAIIVQEAGGQVTDFKGGKDYVFGREICVSNSPKVQEEMLKLIEPFWKE</sequence>
<evidence type="ECO:0000256" key="2">
    <source>
        <dbReference type="ARBA" id="ARBA00001946"/>
    </source>
</evidence>
<dbReference type="PROSITE" id="PS00630">
    <property type="entry name" value="IMP_2"/>
    <property type="match status" value="1"/>
</dbReference>
<evidence type="ECO:0000256" key="3">
    <source>
        <dbReference type="ARBA" id="ARBA00009759"/>
    </source>
</evidence>
<evidence type="ECO:0000313" key="9">
    <source>
        <dbReference type="Proteomes" id="UP001596405"/>
    </source>
</evidence>
<evidence type="ECO:0000256" key="6">
    <source>
        <dbReference type="ARBA" id="ARBA00022842"/>
    </source>
</evidence>
<dbReference type="PRINTS" id="PR00377">
    <property type="entry name" value="IMPHPHTASES"/>
</dbReference>
<dbReference type="Gene3D" id="3.30.540.10">
    <property type="entry name" value="Fructose-1,6-Bisphosphatase, subunit A, domain 1"/>
    <property type="match status" value="1"/>
</dbReference>
<evidence type="ECO:0000313" key="8">
    <source>
        <dbReference type="EMBL" id="MFC6996505.1"/>
    </source>
</evidence>
<keyword evidence="6 7" id="KW-0460">Magnesium</keyword>
<dbReference type="InterPro" id="IPR020550">
    <property type="entry name" value="Inositol_monophosphatase_CS"/>
</dbReference>
<keyword evidence="5 7" id="KW-0378">Hydrolase</keyword>
<dbReference type="InterPro" id="IPR020583">
    <property type="entry name" value="Inositol_monoP_metal-BS"/>
</dbReference>
<evidence type="ECO:0000256" key="4">
    <source>
        <dbReference type="ARBA" id="ARBA00022723"/>
    </source>
</evidence>